<dbReference type="Proteomes" id="UP000305541">
    <property type="component" value="Unassembled WGS sequence"/>
</dbReference>
<dbReference type="AlphaFoldDB" id="A0A5R9BRD9"/>
<reference evidence="2 3" key="1">
    <citation type="submission" date="2019-05" db="EMBL/GenBank/DDBJ databases">
        <title>The metagenome of a microbial culture collection derived from dairy environment covers the genomic content of the human microbiome.</title>
        <authorList>
            <person name="Roder T."/>
            <person name="Wuthrich D."/>
            <person name="Sattari Z."/>
            <person name="Von Ah U."/>
            <person name="Bar C."/>
            <person name="Ronchi F."/>
            <person name="Macpherson A.J."/>
            <person name="Ganal-Vonarburg S.C."/>
            <person name="Bruggmann R."/>
            <person name="Vergeres G."/>
        </authorList>
    </citation>
    <scope>NUCLEOTIDE SEQUENCE [LARGE SCALE GENOMIC DNA]</scope>
    <source>
        <strain evidence="2 3">FAM 18815</strain>
    </source>
</reference>
<dbReference type="OrthoDB" id="2229394at2"/>
<dbReference type="GO" id="GO:0003677">
    <property type="term" value="F:DNA binding"/>
    <property type="evidence" value="ECO:0007669"/>
    <property type="project" value="InterPro"/>
</dbReference>
<feature type="domain" description="HTH cro/C1-type" evidence="1">
    <location>
        <begin position="4"/>
        <end position="59"/>
    </location>
</feature>
<accession>A0A5R9BRD9</accession>
<gene>
    <name evidence="2" type="ORF">FEZ51_10080</name>
</gene>
<dbReference type="RefSeq" id="WP_138474962.1">
    <property type="nucleotide sequence ID" value="NZ_VBTH01000030.1"/>
</dbReference>
<dbReference type="EMBL" id="VBTH01000030">
    <property type="protein sequence ID" value="TLQ03288.1"/>
    <property type="molecule type" value="Genomic_DNA"/>
</dbReference>
<dbReference type="InterPro" id="IPR010982">
    <property type="entry name" value="Lambda_DNA-bd_dom_sf"/>
</dbReference>
<dbReference type="Gene3D" id="1.10.260.40">
    <property type="entry name" value="lambda repressor-like DNA-binding domains"/>
    <property type="match status" value="1"/>
</dbReference>
<dbReference type="Pfam" id="PF13443">
    <property type="entry name" value="HTH_26"/>
    <property type="match status" value="1"/>
</dbReference>
<proteinExistence type="predicted"/>
<comment type="caution">
    <text evidence="2">The sequence shown here is derived from an EMBL/GenBank/DDBJ whole genome shotgun (WGS) entry which is preliminary data.</text>
</comment>
<evidence type="ECO:0000313" key="3">
    <source>
        <dbReference type="Proteomes" id="UP000305541"/>
    </source>
</evidence>
<organism evidence="2 3">
    <name type="scientific">Pediococcus stilesii</name>
    <dbReference type="NCBI Taxonomy" id="331679"/>
    <lineage>
        <taxon>Bacteria</taxon>
        <taxon>Bacillati</taxon>
        <taxon>Bacillota</taxon>
        <taxon>Bacilli</taxon>
        <taxon>Lactobacillales</taxon>
        <taxon>Lactobacillaceae</taxon>
        <taxon>Pediococcus</taxon>
    </lineage>
</organism>
<sequence length="74" mass="8211">METIKQYLKKHGITGYQVSKVSGVPQPTIDRASNKPLNNLSFKNLRAIAKSLNKTVGQVADELNEIDKNGENEK</sequence>
<dbReference type="InterPro" id="IPR001387">
    <property type="entry name" value="Cro/C1-type_HTH"/>
</dbReference>
<dbReference type="SUPFAM" id="SSF47413">
    <property type="entry name" value="lambda repressor-like DNA-binding domains"/>
    <property type="match status" value="1"/>
</dbReference>
<evidence type="ECO:0000313" key="2">
    <source>
        <dbReference type="EMBL" id="TLQ03288.1"/>
    </source>
</evidence>
<protein>
    <submittedName>
        <fullName evidence="2">Helix-turn-helix transcriptional regulator</fullName>
    </submittedName>
</protein>
<evidence type="ECO:0000259" key="1">
    <source>
        <dbReference type="PROSITE" id="PS50943"/>
    </source>
</evidence>
<dbReference type="PROSITE" id="PS50943">
    <property type="entry name" value="HTH_CROC1"/>
    <property type="match status" value="1"/>
</dbReference>
<name>A0A5R9BRD9_9LACO</name>